<dbReference type="CDD" id="cd00009">
    <property type="entry name" value="AAA"/>
    <property type="match status" value="1"/>
</dbReference>
<name>A0A0L6JWK8_9FIRM</name>
<dbReference type="EMBL" id="LGTC01000001">
    <property type="protein sequence ID" value="KNY30000.1"/>
    <property type="molecule type" value="Genomic_DNA"/>
</dbReference>
<dbReference type="PANTHER" id="PTHR42935:SF1">
    <property type="entry name" value="SLR0930 PROTEIN"/>
    <property type="match status" value="1"/>
</dbReference>
<dbReference type="eggNOG" id="COG2607">
    <property type="taxonomic scope" value="Bacteria"/>
</dbReference>
<dbReference type="OrthoDB" id="9812140at2"/>
<organism evidence="2 3">
    <name type="scientific">Pseudobacteroides cellulosolvens ATCC 35603 = DSM 2933</name>
    <dbReference type="NCBI Taxonomy" id="398512"/>
    <lineage>
        <taxon>Bacteria</taxon>
        <taxon>Bacillati</taxon>
        <taxon>Bacillota</taxon>
        <taxon>Clostridia</taxon>
        <taxon>Eubacteriales</taxon>
        <taxon>Oscillospiraceae</taxon>
        <taxon>Pseudobacteroides</taxon>
    </lineage>
</organism>
<dbReference type="InterPro" id="IPR003593">
    <property type="entry name" value="AAA+_ATPase"/>
</dbReference>
<dbReference type="InterPro" id="IPR008533">
    <property type="entry name" value="DUF815"/>
</dbReference>
<dbReference type="PATRIC" id="fig|398512.5.peg.5532"/>
<dbReference type="RefSeq" id="WP_036945027.1">
    <property type="nucleotide sequence ID" value="NZ_JQKC01000041.1"/>
</dbReference>
<dbReference type="Gene3D" id="3.40.50.300">
    <property type="entry name" value="P-loop containing nucleotide triphosphate hydrolases"/>
    <property type="match status" value="1"/>
</dbReference>
<dbReference type="SUPFAM" id="SSF52540">
    <property type="entry name" value="P-loop containing nucleoside triphosphate hydrolases"/>
    <property type="match status" value="1"/>
</dbReference>
<dbReference type="Pfam" id="PF05673">
    <property type="entry name" value="DUF815"/>
    <property type="match status" value="1"/>
</dbReference>
<proteinExistence type="predicted"/>
<sequence length="448" mass="51585">MFSKIKEANICLGSITIYRGILQDEVIASLNKLVKYIDNNDIDPLTFAGYYGEFYHILTKNNSFNSFVYYVFKRMIYDENAFSDYASREVTRKIDVNILKSVEHDLDCIQKISQLTSKDIKDYVISALCNDESEKHLVRVLPDWDFSHIPVDESTNEIMELFMSQESWQNSLEALIEFYRVRGSGKFAEYKGFVWENSRNGHGLTGVETPDPVRLSDLVGYELERKEVIENTRFFVEGLRANNVLLYGDRGTGKSSTVKALLNEYSDQGLRIIEVPKQSLSDLPEIIRMVKDKPQKFILFIDDLAFEDSEEKYTALKAVLEGGLSIRSRNVVIYATSNRRHLIKEKFSDRVGLMSNNNDDEIRAGDTIQEKLSLADRFGITVTFSLPDKKRYLDIIDNLAMSRGLNVDKEWLHKEAMKWELLYNGRSPRTAQQFIDWVEGFSCLGSLT</sequence>
<comment type="caution">
    <text evidence="2">The sequence shown here is derived from an EMBL/GenBank/DDBJ whole genome shotgun (WGS) entry which is preliminary data.</text>
</comment>
<feature type="domain" description="AAA+ ATPase" evidence="1">
    <location>
        <begin position="240"/>
        <end position="358"/>
    </location>
</feature>
<dbReference type="SMART" id="SM00382">
    <property type="entry name" value="AAA"/>
    <property type="match status" value="1"/>
</dbReference>
<reference evidence="3" key="1">
    <citation type="submission" date="2015-07" db="EMBL/GenBank/DDBJ databases">
        <title>Near-Complete Genome Sequence of the Cellulolytic Bacterium Bacteroides (Pseudobacteroides) cellulosolvens ATCC 35603.</title>
        <authorList>
            <person name="Dassa B."/>
            <person name="Utturkar S.M."/>
            <person name="Klingeman D.M."/>
            <person name="Hurt R.A."/>
            <person name="Keller M."/>
            <person name="Xu J."/>
            <person name="Reddy Y.H.K."/>
            <person name="Borovok I."/>
            <person name="Grinberg I.R."/>
            <person name="Lamed R."/>
            <person name="Zhivin O."/>
            <person name="Bayer E.A."/>
            <person name="Brown S.D."/>
        </authorList>
    </citation>
    <scope>NUCLEOTIDE SEQUENCE [LARGE SCALE GENOMIC DNA]</scope>
    <source>
        <strain evidence="3">DSM 2933</strain>
    </source>
</reference>
<gene>
    <name evidence="2" type="ORF">Bccel_5277</name>
</gene>
<keyword evidence="3" id="KW-1185">Reference proteome</keyword>
<accession>A0A0L6JWK8</accession>
<protein>
    <recommendedName>
        <fullName evidence="1">AAA+ ATPase domain-containing protein</fullName>
    </recommendedName>
</protein>
<evidence type="ECO:0000313" key="2">
    <source>
        <dbReference type="EMBL" id="KNY30000.1"/>
    </source>
</evidence>
<dbReference type="STRING" id="398512.Bccel_5277"/>
<dbReference type="PANTHER" id="PTHR42935">
    <property type="entry name" value="SLR0930 PROTEIN"/>
    <property type="match status" value="1"/>
</dbReference>
<dbReference type="InterPro" id="IPR027417">
    <property type="entry name" value="P-loop_NTPase"/>
</dbReference>
<dbReference type="AlphaFoldDB" id="A0A0L6JWK8"/>
<dbReference type="Proteomes" id="UP000036923">
    <property type="component" value="Unassembled WGS sequence"/>
</dbReference>
<evidence type="ECO:0000259" key="1">
    <source>
        <dbReference type="SMART" id="SM00382"/>
    </source>
</evidence>
<evidence type="ECO:0000313" key="3">
    <source>
        <dbReference type="Proteomes" id="UP000036923"/>
    </source>
</evidence>